<feature type="compositionally biased region" description="Polar residues" evidence="1">
    <location>
        <begin position="62"/>
        <end position="83"/>
    </location>
</feature>
<keyword evidence="3" id="KW-1185">Reference proteome</keyword>
<feature type="region of interest" description="Disordered" evidence="1">
    <location>
        <begin position="59"/>
        <end position="97"/>
    </location>
</feature>
<organism evidence="2 3">
    <name type="scientific">Liparis tanakae</name>
    <name type="common">Tanaka's snailfish</name>
    <dbReference type="NCBI Taxonomy" id="230148"/>
    <lineage>
        <taxon>Eukaryota</taxon>
        <taxon>Metazoa</taxon>
        <taxon>Chordata</taxon>
        <taxon>Craniata</taxon>
        <taxon>Vertebrata</taxon>
        <taxon>Euteleostomi</taxon>
        <taxon>Actinopterygii</taxon>
        <taxon>Neopterygii</taxon>
        <taxon>Teleostei</taxon>
        <taxon>Neoteleostei</taxon>
        <taxon>Acanthomorphata</taxon>
        <taxon>Eupercaria</taxon>
        <taxon>Perciformes</taxon>
        <taxon>Cottioidei</taxon>
        <taxon>Cottales</taxon>
        <taxon>Liparidae</taxon>
        <taxon>Liparis</taxon>
    </lineage>
</organism>
<gene>
    <name evidence="2" type="ORF">EYF80_044846</name>
</gene>
<dbReference type="AlphaFoldDB" id="A0A4Z2FWH8"/>
<comment type="caution">
    <text evidence="2">The sequence shown here is derived from an EMBL/GenBank/DDBJ whole genome shotgun (WGS) entry which is preliminary data.</text>
</comment>
<evidence type="ECO:0000313" key="3">
    <source>
        <dbReference type="Proteomes" id="UP000314294"/>
    </source>
</evidence>
<evidence type="ECO:0000313" key="2">
    <source>
        <dbReference type="EMBL" id="TNN44954.1"/>
    </source>
</evidence>
<accession>A0A4Z2FWH8</accession>
<protein>
    <submittedName>
        <fullName evidence="2">Uncharacterized protein</fullName>
    </submittedName>
</protein>
<reference evidence="2 3" key="1">
    <citation type="submission" date="2019-03" db="EMBL/GenBank/DDBJ databases">
        <title>First draft genome of Liparis tanakae, snailfish: a comprehensive survey of snailfish specific genes.</title>
        <authorList>
            <person name="Kim W."/>
            <person name="Song I."/>
            <person name="Jeong J.-H."/>
            <person name="Kim D."/>
            <person name="Kim S."/>
            <person name="Ryu S."/>
            <person name="Song J.Y."/>
            <person name="Lee S.K."/>
        </authorList>
    </citation>
    <scope>NUCLEOTIDE SEQUENCE [LARGE SCALE GENOMIC DNA]</scope>
    <source>
        <tissue evidence="2">Muscle</tissue>
    </source>
</reference>
<proteinExistence type="predicted"/>
<sequence>MLRLPMKRAQAMPRYGWQNPSSSKSSLREERGGHFKRLRTEIGTGVGWQELLLWAPSEEEMSGSQREATSVCNHISPTRSQDGPQRPRLTGVLGGRQRPVTTLGASIRIRRRADEPLAGSSCYRPLAARHNGGFCQRGGRRGFGA</sequence>
<dbReference type="EMBL" id="SRLO01000875">
    <property type="protein sequence ID" value="TNN44954.1"/>
    <property type="molecule type" value="Genomic_DNA"/>
</dbReference>
<feature type="region of interest" description="Disordered" evidence="1">
    <location>
        <begin position="1"/>
        <end position="32"/>
    </location>
</feature>
<name>A0A4Z2FWH8_9TELE</name>
<evidence type="ECO:0000256" key="1">
    <source>
        <dbReference type="SAM" id="MobiDB-lite"/>
    </source>
</evidence>
<dbReference type="Proteomes" id="UP000314294">
    <property type="component" value="Unassembled WGS sequence"/>
</dbReference>